<dbReference type="RefSeq" id="WP_155320795.1">
    <property type="nucleotide sequence ID" value="NZ_AP021876.1"/>
</dbReference>
<accession>A0A5K7ZQK3</accession>
<dbReference type="InterPro" id="IPR010181">
    <property type="entry name" value="CGCAxxGCC_motif"/>
</dbReference>
<dbReference type="Proteomes" id="UP000425960">
    <property type="component" value="Chromosome"/>
</dbReference>
<gene>
    <name evidence="1" type="ORF">DSCO28_02190</name>
</gene>
<organism evidence="1 2">
    <name type="scientific">Desulfosarcina ovata subsp. sediminis</name>
    <dbReference type="NCBI Taxonomy" id="885957"/>
    <lineage>
        <taxon>Bacteria</taxon>
        <taxon>Pseudomonadati</taxon>
        <taxon>Thermodesulfobacteriota</taxon>
        <taxon>Desulfobacteria</taxon>
        <taxon>Desulfobacterales</taxon>
        <taxon>Desulfosarcinaceae</taxon>
        <taxon>Desulfosarcina</taxon>
    </lineage>
</organism>
<sequence length="155" mass="17233">MLESKRSEYVKGKINIAIENLKAGYSCSEAVLLTYGPQLGLDQELSFKIASGFGGRMGFLGETCGAVTGSYMVIGLKYGANSDIDTYSRELTYQYIADFADLFKERNGSTYCRDLIEGIDMSTIEGRKHIREKGRVPTIVSDAIIILEEIFERND</sequence>
<protein>
    <recommendedName>
        <fullName evidence="3">C_GCAxxG_C_C family protein</fullName>
    </recommendedName>
</protein>
<evidence type="ECO:0000313" key="1">
    <source>
        <dbReference type="EMBL" id="BBO79653.1"/>
    </source>
</evidence>
<dbReference type="KEGG" id="dov:DSCO28_02190"/>
<reference evidence="1 2" key="1">
    <citation type="submission" date="2019-11" db="EMBL/GenBank/DDBJ databases">
        <title>Comparative genomics of hydrocarbon-degrading Desulfosarcina strains.</title>
        <authorList>
            <person name="Watanabe M."/>
            <person name="Kojima H."/>
            <person name="Fukui M."/>
        </authorList>
    </citation>
    <scope>NUCLEOTIDE SEQUENCE [LARGE SCALE GENOMIC DNA]</scope>
    <source>
        <strain evidence="1 2">28bB2T</strain>
    </source>
</reference>
<evidence type="ECO:0008006" key="3">
    <source>
        <dbReference type="Google" id="ProtNLM"/>
    </source>
</evidence>
<proteinExistence type="predicted"/>
<evidence type="ECO:0000313" key="2">
    <source>
        <dbReference type="Proteomes" id="UP000425960"/>
    </source>
</evidence>
<dbReference type="AlphaFoldDB" id="A0A5K7ZQK3"/>
<name>A0A5K7ZQK3_9BACT</name>
<dbReference type="EMBL" id="AP021876">
    <property type="protein sequence ID" value="BBO79653.1"/>
    <property type="molecule type" value="Genomic_DNA"/>
</dbReference>
<dbReference type="Pfam" id="PF09719">
    <property type="entry name" value="C_GCAxxG_C_C"/>
    <property type="match status" value="1"/>
</dbReference>
<dbReference type="NCBIfam" id="TIGR01909">
    <property type="entry name" value="C_GCAxxG_C_C"/>
    <property type="match status" value="1"/>
</dbReference>